<dbReference type="GO" id="GO:0032259">
    <property type="term" value="P:methylation"/>
    <property type="evidence" value="ECO:0007669"/>
    <property type="project" value="UniProtKB-KW"/>
</dbReference>
<comment type="caution">
    <text evidence="2">The sequence shown here is derived from an EMBL/GenBank/DDBJ whole genome shotgun (WGS) entry which is preliminary data.</text>
</comment>
<dbReference type="CDD" id="cd02440">
    <property type="entry name" value="AdoMet_MTases"/>
    <property type="match status" value="1"/>
</dbReference>
<reference evidence="2" key="1">
    <citation type="submission" date="2020-10" db="EMBL/GenBank/DDBJ databases">
        <authorList>
            <person name="Gilroy R."/>
        </authorList>
    </citation>
    <scope>NUCLEOTIDE SEQUENCE</scope>
    <source>
        <strain evidence="2">23406</strain>
    </source>
</reference>
<evidence type="ECO:0000259" key="1">
    <source>
        <dbReference type="Pfam" id="PF05175"/>
    </source>
</evidence>
<sequence length="240" mass="26195">MLREHEQLNDLEYRGLYLVQNKKTYTFTMDAVLLANFVKAGARERVLELCAGEGVISILVAAKTKAKEIVGIEIQPVLYDMACRSAAINGLEGRVKFVSDDLKNAAKRFGSGAFDVVVVNPPYKKFDGDPDSATVADICRSEVLTTLSDVVRSGADALKFGGRFYAVIKADRAGELIALLAGCDIAVKKMVTVFPKAGRKSDTVLIEGRKGGKHVMTIEPLVVFEEDGSYTPALRRIYNK</sequence>
<dbReference type="AlphaFoldDB" id="A0A9D1SY34"/>
<dbReference type="EMBL" id="DVOH01000030">
    <property type="protein sequence ID" value="HIV00296.1"/>
    <property type="molecule type" value="Genomic_DNA"/>
</dbReference>
<keyword evidence="2" id="KW-0808">Transferase</keyword>
<accession>A0A9D1SY34</accession>
<dbReference type="InterPro" id="IPR007848">
    <property type="entry name" value="Small_mtfrase_dom"/>
</dbReference>
<dbReference type="Pfam" id="PF05175">
    <property type="entry name" value="MTS"/>
    <property type="match status" value="1"/>
</dbReference>
<name>A0A9D1SY34_9FIRM</name>
<protein>
    <submittedName>
        <fullName evidence="2">Methyltransferase</fullName>
    </submittedName>
</protein>
<keyword evidence="2" id="KW-0489">Methyltransferase</keyword>
<reference evidence="2" key="2">
    <citation type="journal article" date="2021" name="PeerJ">
        <title>Extensive microbial diversity within the chicken gut microbiome revealed by metagenomics and culture.</title>
        <authorList>
            <person name="Gilroy R."/>
            <person name="Ravi A."/>
            <person name="Getino M."/>
            <person name="Pursley I."/>
            <person name="Horton D.L."/>
            <person name="Alikhan N.F."/>
            <person name="Baker D."/>
            <person name="Gharbi K."/>
            <person name="Hall N."/>
            <person name="Watson M."/>
            <person name="Adriaenssens E.M."/>
            <person name="Foster-Nyarko E."/>
            <person name="Jarju S."/>
            <person name="Secka A."/>
            <person name="Antonio M."/>
            <person name="Oren A."/>
            <person name="Chaudhuri R.R."/>
            <person name="La Ragione R."/>
            <person name="Hildebrand F."/>
            <person name="Pallen M.J."/>
        </authorList>
    </citation>
    <scope>NUCLEOTIDE SEQUENCE</scope>
    <source>
        <strain evidence="2">23406</strain>
    </source>
</reference>
<dbReference type="InterPro" id="IPR002052">
    <property type="entry name" value="DNA_methylase_N6_adenine_CS"/>
</dbReference>
<proteinExistence type="predicted"/>
<evidence type="ECO:0000313" key="3">
    <source>
        <dbReference type="Proteomes" id="UP000886891"/>
    </source>
</evidence>
<gene>
    <name evidence="2" type="ORF">IAB14_04180</name>
</gene>
<dbReference type="PANTHER" id="PTHR47739">
    <property type="entry name" value="TRNA1(VAL) (ADENINE(37)-N6)-METHYLTRANSFERASE"/>
    <property type="match status" value="1"/>
</dbReference>
<dbReference type="Gene3D" id="3.40.50.150">
    <property type="entry name" value="Vaccinia Virus protein VP39"/>
    <property type="match status" value="1"/>
</dbReference>
<dbReference type="GO" id="GO:0008170">
    <property type="term" value="F:N-methyltransferase activity"/>
    <property type="evidence" value="ECO:0007669"/>
    <property type="project" value="UniProtKB-ARBA"/>
</dbReference>
<dbReference type="SUPFAM" id="SSF53335">
    <property type="entry name" value="S-adenosyl-L-methionine-dependent methyltransferases"/>
    <property type="match status" value="1"/>
</dbReference>
<feature type="domain" description="Methyltransferase small" evidence="1">
    <location>
        <begin position="32"/>
        <end position="128"/>
    </location>
</feature>
<evidence type="ECO:0000313" key="2">
    <source>
        <dbReference type="EMBL" id="HIV00296.1"/>
    </source>
</evidence>
<dbReference type="InterPro" id="IPR050210">
    <property type="entry name" value="tRNA_Adenine-N(6)_MTase"/>
</dbReference>
<dbReference type="Proteomes" id="UP000886891">
    <property type="component" value="Unassembled WGS sequence"/>
</dbReference>
<dbReference type="GO" id="GO:0008757">
    <property type="term" value="F:S-adenosylmethionine-dependent methyltransferase activity"/>
    <property type="evidence" value="ECO:0007669"/>
    <property type="project" value="UniProtKB-ARBA"/>
</dbReference>
<dbReference type="GO" id="GO:0003676">
    <property type="term" value="F:nucleic acid binding"/>
    <property type="evidence" value="ECO:0007669"/>
    <property type="project" value="InterPro"/>
</dbReference>
<organism evidence="2 3">
    <name type="scientific">Candidatus Stercoripulliclostridium merdipullorum</name>
    <dbReference type="NCBI Taxonomy" id="2840952"/>
    <lineage>
        <taxon>Bacteria</taxon>
        <taxon>Bacillati</taxon>
        <taxon>Bacillota</taxon>
        <taxon>Clostridia</taxon>
        <taxon>Eubacteriales</taxon>
        <taxon>Candidatus Stercoripulliclostridium</taxon>
    </lineage>
</organism>
<dbReference type="PROSITE" id="PS00092">
    <property type="entry name" value="N6_MTASE"/>
    <property type="match status" value="1"/>
</dbReference>
<dbReference type="PANTHER" id="PTHR47739:SF1">
    <property type="entry name" value="TRNA1(VAL) (ADENINE(37)-N6)-METHYLTRANSFERASE"/>
    <property type="match status" value="1"/>
</dbReference>
<dbReference type="InterPro" id="IPR029063">
    <property type="entry name" value="SAM-dependent_MTases_sf"/>
</dbReference>